<dbReference type="Gene3D" id="3.40.50.10860">
    <property type="entry name" value="Leucine Dehydrogenase, chain A, domain 1"/>
    <property type="match status" value="1"/>
</dbReference>
<accession>A0A381RG18</accession>
<keyword evidence="4" id="KW-0560">Oxidoreductase</keyword>
<keyword evidence="3" id="KW-0521">NADP</keyword>
<dbReference type="InterPro" id="IPR011342">
    <property type="entry name" value="Shikimate_DH"/>
</dbReference>
<evidence type="ECO:0000259" key="6">
    <source>
        <dbReference type="Pfam" id="PF01488"/>
    </source>
</evidence>
<reference evidence="9" key="1">
    <citation type="submission" date="2018-05" db="EMBL/GenBank/DDBJ databases">
        <authorList>
            <person name="Lanie J.A."/>
            <person name="Ng W.-L."/>
            <person name="Kazmierczak K.M."/>
            <person name="Andrzejewski T.M."/>
            <person name="Davidsen T.M."/>
            <person name="Wayne K.J."/>
            <person name="Tettelin H."/>
            <person name="Glass J.I."/>
            <person name="Rusch D."/>
            <person name="Podicherti R."/>
            <person name="Tsui H.-C.T."/>
            <person name="Winkler M.E."/>
        </authorList>
    </citation>
    <scope>NUCLEOTIDE SEQUENCE</scope>
</reference>
<dbReference type="PANTHER" id="PTHR21089">
    <property type="entry name" value="SHIKIMATE DEHYDROGENASE"/>
    <property type="match status" value="1"/>
</dbReference>
<dbReference type="GO" id="GO:0050661">
    <property type="term" value="F:NADP binding"/>
    <property type="evidence" value="ECO:0007669"/>
    <property type="project" value="InterPro"/>
</dbReference>
<dbReference type="SUPFAM" id="SSF51735">
    <property type="entry name" value="NAD(P)-binding Rossmann-fold domains"/>
    <property type="match status" value="1"/>
</dbReference>
<evidence type="ECO:0000256" key="3">
    <source>
        <dbReference type="ARBA" id="ARBA00022857"/>
    </source>
</evidence>
<dbReference type="InterPro" id="IPR041121">
    <property type="entry name" value="SDH_C"/>
</dbReference>
<dbReference type="InterPro" id="IPR022893">
    <property type="entry name" value="Shikimate_DH_fam"/>
</dbReference>
<dbReference type="Pfam" id="PF01488">
    <property type="entry name" value="Shikimate_DH"/>
    <property type="match status" value="1"/>
</dbReference>
<dbReference type="GO" id="GO:0005829">
    <property type="term" value="C:cytosol"/>
    <property type="evidence" value="ECO:0007669"/>
    <property type="project" value="TreeGrafter"/>
</dbReference>
<dbReference type="InterPro" id="IPR013708">
    <property type="entry name" value="Shikimate_DH-bd_N"/>
</dbReference>
<proteinExistence type="inferred from homology"/>
<evidence type="ECO:0000259" key="8">
    <source>
        <dbReference type="Pfam" id="PF18317"/>
    </source>
</evidence>
<evidence type="ECO:0000259" key="7">
    <source>
        <dbReference type="Pfam" id="PF08501"/>
    </source>
</evidence>
<evidence type="ECO:0000256" key="2">
    <source>
        <dbReference type="ARBA" id="ARBA00022605"/>
    </source>
</evidence>
<evidence type="ECO:0000256" key="1">
    <source>
        <dbReference type="ARBA" id="ARBA00012962"/>
    </source>
</evidence>
<dbReference type="GO" id="GO:0009423">
    <property type="term" value="P:chorismate biosynthetic process"/>
    <property type="evidence" value="ECO:0007669"/>
    <property type="project" value="UniProtKB-UniPathway"/>
</dbReference>
<feature type="domain" description="Quinate/shikimate 5-dehydrogenase/glutamyl-tRNA reductase" evidence="6">
    <location>
        <begin position="117"/>
        <end position="186"/>
    </location>
</feature>
<organism evidence="9">
    <name type="scientific">marine metagenome</name>
    <dbReference type="NCBI Taxonomy" id="408172"/>
    <lineage>
        <taxon>unclassified sequences</taxon>
        <taxon>metagenomes</taxon>
        <taxon>ecological metagenomes</taxon>
    </lineage>
</organism>
<feature type="domain" description="SDH C-terminal" evidence="8">
    <location>
        <begin position="232"/>
        <end position="262"/>
    </location>
</feature>
<dbReference type="InterPro" id="IPR036291">
    <property type="entry name" value="NAD(P)-bd_dom_sf"/>
</dbReference>
<dbReference type="CDD" id="cd01065">
    <property type="entry name" value="NAD_bind_Shikimate_DH"/>
    <property type="match status" value="1"/>
</dbReference>
<dbReference type="GO" id="GO:0008652">
    <property type="term" value="P:amino acid biosynthetic process"/>
    <property type="evidence" value="ECO:0007669"/>
    <property type="project" value="UniProtKB-KW"/>
</dbReference>
<dbReference type="UniPathway" id="UPA00053">
    <property type="reaction ID" value="UER00087"/>
</dbReference>
<evidence type="ECO:0000256" key="4">
    <source>
        <dbReference type="ARBA" id="ARBA00023002"/>
    </source>
</evidence>
<dbReference type="InterPro" id="IPR046346">
    <property type="entry name" value="Aminoacid_DH-like_N_sf"/>
</dbReference>
<feature type="domain" description="Shikimate dehydrogenase substrate binding N-terminal" evidence="7">
    <location>
        <begin position="6"/>
        <end position="88"/>
    </location>
</feature>
<dbReference type="EMBL" id="UINC01001920">
    <property type="protein sequence ID" value="SUZ90756.1"/>
    <property type="molecule type" value="Genomic_DNA"/>
</dbReference>
<dbReference type="GO" id="GO:0019632">
    <property type="term" value="P:shikimate metabolic process"/>
    <property type="evidence" value="ECO:0007669"/>
    <property type="project" value="InterPro"/>
</dbReference>
<keyword evidence="2" id="KW-0028">Amino-acid biosynthesis</keyword>
<dbReference type="EC" id="1.1.1.25" evidence="1"/>
<dbReference type="HAMAP" id="MF_00222">
    <property type="entry name" value="Shikimate_DH_AroE"/>
    <property type="match status" value="1"/>
</dbReference>
<dbReference type="AlphaFoldDB" id="A0A381RG18"/>
<dbReference type="PANTHER" id="PTHR21089:SF1">
    <property type="entry name" value="BIFUNCTIONAL 3-DEHYDROQUINATE DEHYDRATASE_SHIKIMATE DEHYDROGENASE, CHLOROPLASTIC"/>
    <property type="match status" value="1"/>
</dbReference>
<dbReference type="NCBIfam" id="TIGR00507">
    <property type="entry name" value="aroE"/>
    <property type="match status" value="1"/>
</dbReference>
<dbReference type="NCBIfam" id="NF001310">
    <property type="entry name" value="PRK00258.1-2"/>
    <property type="match status" value="1"/>
</dbReference>
<dbReference type="Pfam" id="PF08501">
    <property type="entry name" value="Shikimate_dh_N"/>
    <property type="match status" value="1"/>
</dbReference>
<dbReference type="SUPFAM" id="SSF53223">
    <property type="entry name" value="Aminoacid dehydrogenase-like, N-terminal domain"/>
    <property type="match status" value="1"/>
</dbReference>
<keyword evidence="5" id="KW-0057">Aromatic amino acid biosynthesis</keyword>
<dbReference type="Gene3D" id="3.40.50.720">
    <property type="entry name" value="NAD(P)-binding Rossmann-like Domain"/>
    <property type="match status" value="1"/>
</dbReference>
<protein>
    <recommendedName>
        <fullName evidence="1">shikimate dehydrogenase (NADP(+))</fullName>
        <ecNumber evidence="1">1.1.1.25</ecNumber>
    </recommendedName>
</protein>
<evidence type="ECO:0000256" key="5">
    <source>
        <dbReference type="ARBA" id="ARBA00023141"/>
    </source>
</evidence>
<dbReference type="GO" id="GO:0009073">
    <property type="term" value="P:aromatic amino acid family biosynthetic process"/>
    <property type="evidence" value="ECO:0007669"/>
    <property type="project" value="UniProtKB-KW"/>
</dbReference>
<dbReference type="InterPro" id="IPR006151">
    <property type="entry name" value="Shikm_DH/Glu-tRNA_Rdtase"/>
</dbReference>
<name>A0A381RG18_9ZZZZ</name>
<dbReference type="GO" id="GO:0004764">
    <property type="term" value="F:shikimate 3-dehydrogenase (NADP+) activity"/>
    <property type="evidence" value="ECO:0007669"/>
    <property type="project" value="UniProtKB-EC"/>
</dbReference>
<dbReference type="Pfam" id="PF18317">
    <property type="entry name" value="SDH_C"/>
    <property type="match status" value="1"/>
</dbReference>
<gene>
    <name evidence="9" type="ORF">METZ01_LOCUS43610</name>
</gene>
<sequence>MDRYAVIGNPVTHSLSPAIHRAFAQQSGDSLAYTVIEASVDGFEARLVEFFDAGGCGLNVTVPFKSRASAWVDHCDEYSREAGAVNTIRVTKEGFEGFNTDGVGLIRDLERLGWPTTNARVLILGAGGATRGILGPLLRASVRAVMIANRTPEKARDLSTEFEGVGWTGLDKVDGVWDIVINATSAGIDGEGAIVDPGRLQNAYCYDLYYRSDGDTPFVAWAQKVALGTSDGLGMLVEQAAEAFRIWRGYEPDTYPVLQQLRRRV</sequence>
<evidence type="ECO:0000313" key="9">
    <source>
        <dbReference type="EMBL" id="SUZ90756.1"/>
    </source>
</evidence>